<proteinExistence type="predicted"/>
<reference evidence="4" key="1">
    <citation type="submission" date="2025-08" db="UniProtKB">
        <authorList>
            <consortium name="RefSeq"/>
        </authorList>
    </citation>
    <scope>IDENTIFICATION</scope>
    <source>
        <tissue evidence="4">Fruit stalk</tissue>
    </source>
</reference>
<dbReference type="InterPro" id="IPR050905">
    <property type="entry name" value="Plant_NBS-LRR"/>
</dbReference>
<dbReference type="KEGG" id="dzi:111301708"/>
<dbReference type="OrthoDB" id="990301at2759"/>
<sequence length="172" mass="20250">MGCGFCESALSNCVGTLLVDWVAKPVGRQFNYICHFHHNVEKLKKRKEDLKKARDRLQHDIEDAERQLQEIEDDVKDLLSRADIILSDETLENEMQRNMRCFIWCPNWSRRYWLSKKAMKNTLVIGELIEKIAKFSQPGRVGYRSRSTNQTIEFLSSKDFMIFESSKKDSIR</sequence>
<evidence type="ECO:0000313" key="4">
    <source>
        <dbReference type="RefSeq" id="XP_022753320.1"/>
    </source>
</evidence>
<dbReference type="SUPFAM" id="SSF46579">
    <property type="entry name" value="Prefoldin"/>
    <property type="match status" value="1"/>
</dbReference>
<accession>A0A6P5ZLQ7</accession>
<evidence type="ECO:0000256" key="1">
    <source>
        <dbReference type="ARBA" id="ARBA00022821"/>
    </source>
</evidence>
<keyword evidence="2" id="KW-0175">Coiled coil</keyword>
<evidence type="ECO:0000256" key="2">
    <source>
        <dbReference type="SAM" id="Coils"/>
    </source>
</evidence>
<dbReference type="RefSeq" id="XP_022753320.1">
    <property type="nucleotide sequence ID" value="XM_022897585.1"/>
</dbReference>
<organism evidence="3 4">
    <name type="scientific">Durio zibethinus</name>
    <name type="common">Durian</name>
    <dbReference type="NCBI Taxonomy" id="66656"/>
    <lineage>
        <taxon>Eukaryota</taxon>
        <taxon>Viridiplantae</taxon>
        <taxon>Streptophyta</taxon>
        <taxon>Embryophyta</taxon>
        <taxon>Tracheophyta</taxon>
        <taxon>Spermatophyta</taxon>
        <taxon>Magnoliopsida</taxon>
        <taxon>eudicotyledons</taxon>
        <taxon>Gunneridae</taxon>
        <taxon>Pentapetalae</taxon>
        <taxon>rosids</taxon>
        <taxon>malvids</taxon>
        <taxon>Malvales</taxon>
        <taxon>Malvaceae</taxon>
        <taxon>Helicteroideae</taxon>
        <taxon>Durio</taxon>
    </lineage>
</organism>
<keyword evidence="3" id="KW-1185">Reference proteome</keyword>
<dbReference type="PANTHER" id="PTHR33463:SF203">
    <property type="entry name" value="AAA+ ATPASE DOMAIN-CONTAINING PROTEIN"/>
    <property type="match status" value="1"/>
</dbReference>
<keyword evidence="1" id="KW-0611">Plant defense</keyword>
<dbReference type="PANTHER" id="PTHR33463">
    <property type="entry name" value="NB-ARC DOMAIN-CONTAINING PROTEIN-RELATED"/>
    <property type="match status" value="1"/>
</dbReference>
<dbReference type="Proteomes" id="UP000515121">
    <property type="component" value="Unplaced"/>
</dbReference>
<protein>
    <submittedName>
        <fullName evidence="4">Uncharacterized protein LOC111301708</fullName>
    </submittedName>
</protein>
<gene>
    <name evidence="4" type="primary">LOC111301708</name>
</gene>
<dbReference type="AlphaFoldDB" id="A0A6P5ZLQ7"/>
<feature type="coiled-coil region" evidence="2">
    <location>
        <begin position="40"/>
        <end position="81"/>
    </location>
</feature>
<name>A0A6P5ZLQ7_DURZI</name>
<evidence type="ECO:0000313" key="3">
    <source>
        <dbReference type="Proteomes" id="UP000515121"/>
    </source>
</evidence>
<dbReference type="GeneID" id="111301708"/>